<feature type="compositionally biased region" description="Polar residues" evidence="3">
    <location>
        <begin position="436"/>
        <end position="447"/>
    </location>
</feature>
<feature type="compositionally biased region" description="Acidic residues" evidence="3">
    <location>
        <begin position="1282"/>
        <end position="1291"/>
    </location>
</feature>
<feature type="compositionally biased region" description="Acidic residues" evidence="3">
    <location>
        <begin position="1011"/>
        <end position="1031"/>
    </location>
</feature>
<feature type="compositionally biased region" description="Basic and acidic residues" evidence="3">
    <location>
        <begin position="524"/>
        <end position="536"/>
    </location>
</feature>
<proteinExistence type="predicted"/>
<feature type="compositionally biased region" description="Acidic residues" evidence="3">
    <location>
        <begin position="1318"/>
        <end position="1340"/>
    </location>
</feature>
<evidence type="ECO:0000313" key="6">
    <source>
        <dbReference type="Proteomes" id="UP000318571"/>
    </source>
</evidence>
<dbReference type="Proteomes" id="UP000318571">
    <property type="component" value="Chromosome 9"/>
</dbReference>
<feature type="domain" description="DDT" evidence="4">
    <location>
        <begin position="174"/>
        <end position="235"/>
    </location>
</feature>
<keyword evidence="6" id="KW-1185">Reference proteome</keyword>
<comment type="caution">
    <text evidence="5">The sequence shown here is derived from an EMBL/GenBank/DDBJ whole genome shotgun (WGS) entry which is preliminary data.</text>
</comment>
<dbReference type="STRING" id="6832.A0A553NZG5"/>
<feature type="compositionally biased region" description="Basic and acidic residues" evidence="3">
    <location>
        <begin position="735"/>
        <end position="784"/>
    </location>
</feature>
<feature type="compositionally biased region" description="Basic and acidic residues" evidence="3">
    <location>
        <begin position="419"/>
        <end position="435"/>
    </location>
</feature>
<feature type="compositionally biased region" description="Basic residues" evidence="3">
    <location>
        <begin position="1226"/>
        <end position="1238"/>
    </location>
</feature>
<feature type="compositionally biased region" description="Acidic residues" evidence="3">
    <location>
        <begin position="837"/>
        <end position="860"/>
    </location>
</feature>
<dbReference type="PANTHER" id="PTHR14296">
    <property type="entry name" value="REMODELING AND SPACING FACTOR 1"/>
    <property type="match status" value="1"/>
</dbReference>
<dbReference type="InterPro" id="IPR028938">
    <property type="entry name" value="Rsf1-like"/>
</dbReference>
<evidence type="ECO:0000313" key="5">
    <source>
        <dbReference type="EMBL" id="TRY70833.1"/>
    </source>
</evidence>
<dbReference type="PROSITE" id="PS50827">
    <property type="entry name" value="DDT"/>
    <property type="match status" value="1"/>
</dbReference>
<protein>
    <recommendedName>
        <fullName evidence="4">DDT domain-containing protein</fullName>
    </recommendedName>
</protein>
<feature type="compositionally biased region" description="Acidic residues" evidence="3">
    <location>
        <begin position="1182"/>
        <end position="1194"/>
    </location>
</feature>
<dbReference type="GO" id="GO:0031213">
    <property type="term" value="C:RSF complex"/>
    <property type="evidence" value="ECO:0007669"/>
    <property type="project" value="InterPro"/>
</dbReference>
<organism evidence="5 6">
    <name type="scientific">Tigriopus californicus</name>
    <name type="common">Marine copepod</name>
    <dbReference type="NCBI Taxonomy" id="6832"/>
    <lineage>
        <taxon>Eukaryota</taxon>
        <taxon>Metazoa</taxon>
        <taxon>Ecdysozoa</taxon>
        <taxon>Arthropoda</taxon>
        <taxon>Crustacea</taxon>
        <taxon>Multicrustacea</taxon>
        <taxon>Hexanauplia</taxon>
        <taxon>Copepoda</taxon>
        <taxon>Harpacticoida</taxon>
        <taxon>Harpacticidae</taxon>
        <taxon>Tigriopus</taxon>
    </lineage>
</organism>
<dbReference type="EMBL" id="VCGU01000009">
    <property type="protein sequence ID" value="TRY70833.1"/>
    <property type="molecule type" value="Genomic_DNA"/>
</dbReference>
<evidence type="ECO:0000256" key="3">
    <source>
        <dbReference type="SAM" id="MobiDB-lite"/>
    </source>
</evidence>
<evidence type="ECO:0000256" key="2">
    <source>
        <dbReference type="ARBA" id="ARBA00023242"/>
    </source>
</evidence>
<feature type="compositionally biased region" description="Basic and acidic residues" evidence="3">
    <location>
        <begin position="163"/>
        <end position="173"/>
    </location>
</feature>
<feature type="compositionally biased region" description="Acidic residues" evidence="3">
    <location>
        <begin position="128"/>
        <end position="147"/>
    </location>
</feature>
<dbReference type="OMA" id="DAWHTTC"/>
<feature type="compositionally biased region" description="Basic residues" evidence="3">
    <location>
        <begin position="1161"/>
        <end position="1178"/>
    </location>
</feature>
<feature type="compositionally biased region" description="Pro residues" evidence="3">
    <location>
        <begin position="479"/>
        <end position="513"/>
    </location>
</feature>
<feature type="compositionally biased region" description="Basic and acidic residues" evidence="3">
    <location>
        <begin position="109"/>
        <end position="118"/>
    </location>
</feature>
<feature type="compositionally biased region" description="Acidic residues" evidence="3">
    <location>
        <begin position="1209"/>
        <end position="1222"/>
    </location>
</feature>
<keyword evidence="2" id="KW-0539">Nucleus</keyword>
<feature type="compositionally biased region" description="Basic residues" evidence="3">
    <location>
        <begin position="1100"/>
        <end position="1110"/>
    </location>
</feature>
<feature type="compositionally biased region" description="Basic and acidic residues" evidence="3">
    <location>
        <begin position="821"/>
        <end position="830"/>
    </location>
</feature>
<feature type="compositionally biased region" description="Basic and acidic residues" evidence="3">
    <location>
        <begin position="624"/>
        <end position="698"/>
    </location>
</feature>
<feature type="compositionally biased region" description="Acidic residues" evidence="3">
    <location>
        <begin position="1245"/>
        <end position="1254"/>
    </location>
</feature>
<sequence length="1340" mass="148444">MSAPASPVPPTPASIPAPDDSLSSALKSTADRPPACLASGSGLDGKAIPSVTDPNDKVATVIVDGKPVSVAPADMAMKPDELAGQDESQDVGKPDVVQEEAAQPEQELQADRDQKEAQGEPGTKPTSEEEEEKEEEEDEDEEGEEGEEAPRESNLAANTAVKTDLEPDMKGESIEDDPNLAVVISFLTKFGAQCGLEGFNLEELETHLESREEVLPKWMQLHIKLLRKINKSVTPAKWERSLVKFVYLVSTDDGWDLEKFGYRLVPSTMKLRILKSLLESQFDFNVKFKSEVNKQDAQNLRCHPLGWDKLGNAYWYNMDDEANLRVYKEDPDEETWELAARSKDEFLELIGQLKTGATYLKRELTTIKSEEPALEDDDDDPQELANIIRDTGPVPESCQTSYGNSDDDDDSRPLQIDEGPAKESDPEESKGESDSAKSVQTPKTLVTPSSVSISPPSVDPAPSSDAIPPLSVALAPSIAPVPPPSDAPAPTPVPSTVPAPTPAPVSAPAPSPPKKSHYSIESLISKDDRHMKRPLEVENGSPNAEKRPKLAPSETISEPTMLVVGQGNGVDNKDAPEPRPADDTHSEEDEVIEEPVMVFSGLGSGVDNLARNPDNDNDSNSNGVDHEEKKLGESELKSVKRGHPESTKEETMSKEDQIKSDPEDMEEDQPKPKRGKEDEELKSNGKDESACDTKEDKKMPKKKKHPSKKGQDPEDEDEPILRSSRRTSSRIATLRIREAERRQKEEENALDDFREKMRRKAEREQNRLDKYRAMGREFEREMAKTRKRGKAETSDEDYEDEGEGNKTATKRKRRKKKKKKRGEENLREFAKFSSGSSDDEGLEGEEDEDLEGEHEEDDHDEVLFHSDHEFSCESDVPDGEAQPIQHARTATKGKKRKKKKTRKTESVETVATSSGAKKPANKTKSENPRRHVPRKRHRSDDSFSGSSSGSSSDGNSTSSEEEEPVKDGRRRATRNVSYSLKAYDDMIRSAIADEVVYLPVAGQGKAIEAAAPDDDEEDGEGGEDEEEEENVEQAKSSTGQSGLGRGKDMANILGADDDEEEGASAKEKDDDDDDDKDEIVPSDVPQPIKMEIQKDIPSGKGKKKAKKSKKFGALSSSDDGDGDSGSDFVASEISLEEDEEDEEEFLDDAVSSDDGGLGTSSRKKSSRAATRKSNRNRKVMYDEDFVFDGSDSEDDPSKKKKKRRKNDDSWDSEISLEDDEEEYGSKKKKKSSSKKKSRLKYDSLSSEEDDEDFEASISKKKQRILSDTSAQRKTRGKKIQFEWEESDDDSDVPLRRSKAPSSSASKKKKGGKKRVDDTDTEMEDYQSEPELDDDEEEDSD</sequence>
<feature type="region of interest" description="Disordered" evidence="3">
    <location>
        <begin position="388"/>
        <end position="982"/>
    </location>
</feature>
<feature type="compositionally biased region" description="Basic residues" evidence="3">
    <location>
        <begin position="808"/>
        <end position="820"/>
    </location>
</feature>
<feature type="region of interest" description="Disordered" evidence="3">
    <location>
        <begin position="1"/>
        <end position="174"/>
    </location>
</feature>
<dbReference type="InterPro" id="IPR018501">
    <property type="entry name" value="DDT_dom"/>
</dbReference>
<dbReference type="GO" id="GO:0042393">
    <property type="term" value="F:histone binding"/>
    <property type="evidence" value="ECO:0007669"/>
    <property type="project" value="TreeGrafter"/>
</dbReference>
<feature type="compositionally biased region" description="Basic residues" evidence="3">
    <location>
        <begin position="699"/>
        <end position="708"/>
    </location>
</feature>
<evidence type="ECO:0000256" key="1">
    <source>
        <dbReference type="ARBA" id="ARBA00004123"/>
    </source>
</evidence>
<reference evidence="5 6" key="1">
    <citation type="journal article" date="2018" name="Nat. Ecol. Evol.">
        <title>Genomic signatures of mitonuclear coevolution across populations of Tigriopus californicus.</title>
        <authorList>
            <person name="Barreto F.S."/>
            <person name="Watson E.T."/>
            <person name="Lima T.G."/>
            <person name="Willett C.S."/>
            <person name="Edmands S."/>
            <person name="Li W."/>
            <person name="Burton R.S."/>
        </authorList>
    </citation>
    <scope>NUCLEOTIDE SEQUENCE [LARGE SCALE GENOMIC DNA]</scope>
    <source>
        <strain evidence="5 6">San Diego</strain>
    </source>
</reference>
<feature type="compositionally biased region" description="Basic and acidic residues" evidence="3">
    <location>
        <begin position="571"/>
        <end position="584"/>
    </location>
</feature>
<feature type="compositionally biased region" description="Low complexity" evidence="3">
    <location>
        <begin position="942"/>
        <end position="958"/>
    </location>
</feature>
<feature type="compositionally biased region" description="Acidic residues" evidence="3">
    <location>
        <begin position="1134"/>
        <end position="1151"/>
    </location>
</feature>
<feature type="compositionally biased region" description="Pro residues" evidence="3">
    <location>
        <begin position="1"/>
        <end position="15"/>
    </location>
</feature>
<accession>A0A553NZG5</accession>
<dbReference type="PANTHER" id="PTHR14296:SF16">
    <property type="entry name" value="REMODELING AND SPACING FACTOR 1"/>
    <property type="match status" value="1"/>
</dbReference>
<comment type="subcellular location">
    <subcellularLocation>
        <location evidence="1">Nucleus</location>
    </subcellularLocation>
</comment>
<feature type="compositionally biased region" description="Basic and acidic residues" evidence="3">
    <location>
        <begin position="861"/>
        <end position="871"/>
    </location>
</feature>
<feature type="compositionally biased region" description="Basic residues" evidence="3">
    <location>
        <begin position="889"/>
        <end position="902"/>
    </location>
</feature>
<feature type="compositionally biased region" description="Low complexity" evidence="3">
    <location>
        <begin position="448"/>
        <end position="478"/>
    </location>
</feature>
<name>A0A553NZG5_TIGCA</name>
<evidence type="ECO:0000259" key="4">
    <source>
        <dbReference type="PROSITE" id="PS50827"/>
    </source>
</evidence>
<feature type="region of interest" description="Disordered" evidence="3">
    <location>
        <begin position="1005"/>
        <end position="1340"/>
    </location>
</feature>
<gene>
    <name evidence="5" type="ORF">TCAL_17263</name>
</gene>
<dbReference type="GO" id="GO:0045892">
    <property type="term" value="P:negative regulation of DNA-templated transcription"/>
    <property type="evidence" value="ECO:0007669"/>
    <property type="project" value="TreeGrafter"/>
</dbReference>